<reference evidence="2 3" key="1">
    <citation type="submission" date="2014-11" db="EMBL/GenBank/DDBJ databases">
        <title>Genomics and ecophysiology of heterotrophic nitrogen fixing bacteria isolated from estuarine surface water.</title>
        <authorList>
            <person name="Bentzon-Tilia M."/>
            <person name="Severin I."/>
            <person name="Hansen L.H."/>
            <person name="Riemann L."/>
        </authorList>
    </citation>
    <scope>NUCLEOTIDE SEQUENCE [LARGE SCALE GENOMIC DNA]</scope>
    <source>
        <strain evidence="2 3">BAL398</strain>
    </source>
</reference>
<feature type="chain" id="PRO_5002320105" description="Secreted protein" evidence="1">
    <location>
        <begin position="24"/>
        <end position="84"/>
    </location>
</feature>
<dbReference type="PATRIC" id="fig|1076.23.peg.3978"/>
<dbReference type="EMBL" id="JXXE01000033">
    <property type="protein sequence ID" value="KIZ47895.1"/>
    <property type="molecule type" value="Genomic_DNA"/>
</dbReference>
<name>A0A0D7F518_RHOPL</name>
<feature type="signal peptide" evidence="1">
    <location>
        <begin position="1"/>
        <end position="23"/>
    </location>
</feature>
<comment type="caution">
    <text evidence="2">The sequence shown here is derived from an EMBL/GenBank/DDBJ whole genome shotgun (WGS) entry which is preliminary data.</text>
</comment>
<gene>
    <name evidence="2" type="ORF">OO17_01815</name>
</gene>
<proteinExistence type="predicted"/>
<dbReference type="AlphaFoldDB" id="A0A0D7F518"/>
<evidence type="ECO:0000313" key="3">
    <source>
        <dbReference type="Proteomes" id="UP000032515"/>
    </source>
</evidence>
<evidence type="ECO:0000256" key="1">
    <source>
        <dbReference type="SAM" id="SignalP"/>
    </source>
</evidence>
<protein>
    <recommendedName>
        <fullName evidence="4">Secreted protein</fullName>
    </recommendedName>
</protein>
<keyword evidence="1" id="KW-0732">Signal</keyword>
<evidence type="ECO:0008006" key="4">
    <source>
        <dbReference type="Google" id="ProtNLM"/>
    </source>
</evidence>
<evidence type="ECO:0000313" key="2">
    <source>
        <dbReference type="EMBL" id="KIZ47895.1"/>
    </source>
</evidence>
<dbReference type="Proteomes" id="UP000032515">
    <property type="component" value="Unassembled WGS sequence"/>
</dbReference>
<accession>A0A0D7F518</accession>
<organism evidence="2 3">
    <name type="scientific">Rhodopseudomonas palustris</name>
    <dbReference type="NCBI Taxonomy" id="1076"/>
    <lineage>
        <taxon>Bacteria</taxon>
        <taxon>Pseudomonadati</taxon>
        <taxon>Pseudomonadota</taxon>
        <taxon>Alphaproteobacteria</taxon>
        <taxon>Hyphomicrobiales</taxon>
        <taxon>Nitrobacteraceae</taxon>
        <taxon>Rhodopseudomonas</taxon>
    </lineage>
</organism>
<sequence length="84" mass="8646">MLISYDRPFAFIFAALALSVARASTITSANLFVVAPEGLATTETSVDSDSTVAGAAALLDDADEPGACDEFELVGFASLLARDT</sequence>